<dbReference type="Pfam" id="PF03746">
    <property type="entry name" value="LamB_YcsF"/>
    <property type="match status" value="1"/>
</dbReference>
<dbReference type="KEGG" id="msq:BKP64_05825"/>
<dbReference type="SUPFAM" id="SSF88713">
    <property type="entry name" value="Glycoside hydrolase/deacetylase"/>
    <property type="match status" value="1"/>
</dbReference>
<protein>
    <submittedName>
        <fullName evidence="1">Lactam utilization protein LamB</fullName>
    </submittedName>
</protein>
<evidence type="ECO:0000313" key="2">
    <source>
        <dbReference type="Proteomes" id="UP000177445"/>
    </source>
</evidence>
<reference evidence="1 2" key="1">
    <citation type="submission" date="2016-10" db="EMBL/GenBank/DDBJ databases">
        <title>Marinobacter salinus sp. nov., a moderately halophilic bacterium isolated from a tidal flat environment.</title>
        <authorList>
            <person name="Park S.-J."/>
        </authorList>
    </citation>
    <scope>NUCLEOTIDE SEQUENCE [LARGE SCALE GENOMIC DNA]</scope>
    <source>
        <strain evidence="1 2">Hb8</strain>
    </source>
</reference>
<dbReference type="NCBIfam" id="NF003816">
    <property type="entry name" value="PRK05406.1-5"/>
    <property type="match status" value="1"/>
</dbReference>
<dbReference type="PANTHER" id="PTHR30292">
    <property type="entry name" value="UNCHARACTERIZED PROTEIN YBGL-RELATED"/>
    <property type="match status" value="1"/>
</dbReference>
<dbReference type="NCBIfam" id="NF003814">
    <property type="entry name" value="PRK05406.1-3"/>
    <property type="match status" value="1"/>
</dbReference>
<organism evidence="1 2">
    <name type="scientific">Marinobacter salinus</name>
    <dbReference type="NCBI Taxonomy" id="1874317"/>
    <lineage>
        <taxon>Bacteria</taxon>
        <taxon>Pseudomonadati</taxon>
        <taxon>Pseudomonadota</taxon>
        <taxon>Gammaproteobacteria</taxon>
        <taxon>Pseudomonadales</taxon>
        <taxon>Marinobacteraceae</taxon>
        <taxon>Marinobacter</taxon>
    </lineage>
</organism>
<dbReference type="Proteomes" id="UP000177445">
    <property type="component" value="Chromosome"/>
</dbReference>
<dbReference type="PANTHER" id="PTHR30292:SF0">
    <property type="entry name" value="5-OXOPROLINASE SUBUNIT A"/>
    <property type="match status" value="1"/>
</dbReference>
<dbReference type="OrthoDB" id="9773478at2"/>
<dbReference type="AlphaFoldDB" id="A0A1D9GJB2"/>
<accession>A0A1D9GJB2</accession>
<dbReference type="RefSeq" id="WP_070967203.1">
    <property type="nucleotide sequence ID" value="NZ_CP017715.1"/>
</dbReference>
<sequence>MRVDMNCDMGESFGLYKMGDDEGMMPYITQANIACGFHGSDPNHMRNTVELARKNNVKIGAHFSLPDLAGFGRREMKIGREEMANIILYQIGALKGFLDASGVALSHLKPHGALYGMAARMEHIADAVADAAEVYGVPVLGLAGTQHEKVYKERGIPFLAEFYADLEYDDNGNLIITRSHSEVDPGYAASRVLEAMRNGKVDSVNGKSLPVRAGTVCVHSDTPNAVDIAKAVSEAINQL</sequence>
<name>A0A1D9GJB2_9GAMM</name>
<evidence type="ECO:0000313" key="1">
    <source>
        <dbReference type="EMBL" id="AOY87728.1"/>
    </source>
</evidence>
<dbReference type="STRING" id="1874317.BKP64_05825"/>
<dbReference type="Gene3D" id="3.20.20.370">
    <property type="entry name" value="Glycoside hydrolase/deacetylase"/>
    <property type="match status" value="1"/>
</dbReference>
<gene>
    <name evidence="1" type="ORF">BKP64_05825</name>
</gene>
<dbReference type="GO" id="GO:0005975">
    <property type="term" value="P:carbohydrate metabolic process"/>
    <property type="evidence" value="ECO:0007669"/>
    <property type="project" value="InterPro"/>
</dbReference>
<proteinExistence type="predicted"/>
<dbReference type="InterPro" id="IPR011330">
    <property type="entry name" value="Glyco_hydro/deAcase_b/a-brl"/>
</dbReference>
<keyword evidence="2" id="KW-1185">Reference proteome</keyword>
<dbReference type="InterPro" id="IPR005501">
    <property type="entry name" value="LamB/YcsF/PxpA-like"/>
</dbReference>
<dbReference type="EMBL" id="CP017715">
    <property type="protein sequence ID" value="AOY87728.1"/>
    <property type="molecule type" value="Genomic_DNA"/>
</dbReference>